<feature type="transmembrane region" description="Helical" evidence="6">
    <location>
        <begin position="248"/>
        <end position="268"/>
    </location>
</feature>
<evidence type="ECO:0000256" key="3">
    <source>
        <dbReference type="ARBA" id="ARBA00022692"/>
    </source>
</evidence>
<dbReference type="SUPFAM" id="SSF103481">
    <property type="entry name" value="Multidrug resistance efflux transporter EmrE"/>
    <property type="match status" value="2"/>
</dbReference>
<comment type="caution">
    <text evidence="9">The sequence shown here is derived from an EMBL/GenBank/DDBJ whole genome shotgun (WGS) entry which is preliminary data.</text>
</comment>
<feature type="domain" description="Transcription regulator PadR N-terminal" evidence="8">
    <location>
        <begin position="313"/>
        <end position="385"/>
    </location>
</feature>
<evidence type="ECO:0000256" key="1">
    <source>
        <dbReference type="ARBA" id="ARBA00004141"/>
    </source>
</evidence>
<evidence type="ECO:0000313" key="9">
    <source>
        <dbReference type="EMBL" id="MFB9839997.1"/>
    </source>
</evidence>
<feature type="transmembrane region" description="Helical" evidence="6">
    <location>
        <begin position="274"/>
        <end position="293"/>
    </location>
</feature>
<organism evidence="9 10">
    <name type="scientific">Actinoallomurus acaciae</name>
    <dbReference type="NCBI Taxonomy" id="502577"/>
    <lineage>
        <taxon>Bacteria</taxon>
        <taxon>Bacillati</taxon>
        <taxon>Actinomycetota</taxon>
        <taxon>Actinomycetes</taxon>
        <taxon>Streptosporangiales</taxon>
        <taxon>Thermomonosporaceae</taxon>
        <taxon>Actinoallomurus</taxon>
    </lineage>
</organism>
<dbReference type="InterPro" id="IPR000620">
    <property type="entry name" value="EamA_dom"/>
</dbReference>
<gene>
    <name evidence="9" type="ORF">ACFFNX_48405</name>
</gene>
<evidence type="ECO:0000259" key="7">
    <source>
        <dbReference type="Pfam" id="PF00892"/>
    </source>
</evidence>
<evidence type="ECO:0000256" key="2">
    <source>
        <dbReference type="ARBA" id="ARBA00007362"/>
    </source>
</evidence>
<dbReference type="PANTHER" id="PTHR32322:SF2">
    <property type="entry name" value="EAMA DOMAIN-CONTAINING PROTEIN"/>
    <property type="match status" value="1"/>
</dbReference>
<accession>A0ABV5YY38</accession>
<evidence type="ECO:0000259" key="8">
    <source>
        <dbReference type="Pfam" id="PF03551"/>
    </source>
</evidence>
<feature type="transmembrane region" description="Helical" evidence="6">
    <location>
        <begin position="75"/>
        <end position="94"/>
    </location>
</feature>
<dbReference type="InterPro" id="IPR050638">
    <property type="entry name" value="AA-Vitamin_Transporters"/>
</dbReference>
<dbReference type="InterPro" id="IPR036388">
    <property type="entry name" value="WH-like_DNA-bd_sf"/>
</dbReference>
<feature type="domain" description="EamA" evidence="7">
    <location>
        <begin position="162"/>
        <end position="289"/>
    </location>
</feature>
<feature type="transmembrane region" description="Helical" evidence="6">
    <location>
        <begin position="38"/>
        <end position="55"/>
    </location>
</feature>
<reference evidence="9 10" key="1">
    <citation type="submission" date="2024-09" db="EMBL/GenBank/DDBJ databases">
        <authorList>
            <person name="Sun Q."/>
            <person name="Mori K."/>
        </authorList>
    </citation>
    <scope>NUCLEOTIDE SEQUENCE [LARGE SCALE GENOMIC DNA]</scope>
    <source>
        <strain evidence="9 10">TBRC 0563</strain>
    </source>
</reference>
<dbReference type="Pfam" id="PF00892">
    <property type="entry name" value="EamA"/>
    <property type="match status" value="2"/>
</dbReference>
<evidence type="ECO:0000256" key="6">
    <source>
        <dbReference type="SAM" id="Phobius"/>
    </source>
</evidence>
<dbReference type="EMBL" id="JBHLZP010000882">
    <property type="protein sequence ID" value="MFB9839997.1"/>
    <property type="molecule type" value="Genomic_DNA"/>
</dbReference>
<keyword evidence="10" id="KW-1185">Reference proteome</keyword>
<dbReference type="SUPFAM" id="SSF46785">
    <property type="entry name" value="Winged helix' DNA-binding domain"/>
    <property type="match status" value="1"/>
</dbReference>
<dbReference type="Proteomes" id="UP001589627">
    <property type="component" value="Unassembled WGS sequence"/>
</dbReference>
<evidence type="ECO:0000313" key="10">
    <source>
        <dbReference type="Proteomes" id="UP001589627"/>
    </source>
</evidence>
<dbReference type="Gene3D" id="1.10.10.10">
    <property type="entry name" value="Winged helix-like DNA-binding domain superfamily/Winged helix DNA-binding domain"/>
    <property type="match status" value="1"/>
</dbReference>
<keyword evidence="3 6" id="KW-0812">Transmembrane</keyword>
<sequence length="488" mass="52265">MSQRRATAPLGLWVTLTLGVPFLLISIAARVLPADVLTVVRFGLAGLTLLTVLTVRDGLPRAITAIGGLLRDRPVEVLLVGLCSAALPSVLITWGEHHVPTGTVSLLLASTPIWIAVGGHVLLPAERLRARQAACLLVALGGTALLTAGGRTGASTPWPALPLAAAVSYAAGSLIVRGRLRQADALTLTCAQMAVATLVSAPFAATHLAHVRWQAGPWAAAAVLGVVCSGLGWLANTVLTQRVTAVQASLVSFTAPVISVLLGTTVLGERLSPPQFAAAATVLAAIMAFSVPSGRAGRPNPRREVRAILELAILGFLSEHALHAYELRRRIGALMGHVRPVSDGSLYPALHRLRRQELVTRRPEPGAGGPRRQVFELTDVGRAELLRRLERPGELEISDRNKYFVLLAFLHLLPSADAQARVLRQRLEFLRDPRRGFFVDDDRALRQDELRSPFQAGLQHIARVTSSAERAWLTGMLDAMETERPATS</sequence>
<dbReference type="InterPro" id="IPR005149">
    <property type="entry name" value="Tscrpt_reg_PadR_N"/>
</dbReference>
<name>A0ABV5YY38_9ACTN</name>
<comment type="similarity">
    <text evidence="2">Belongs to the EamA transporter family.</text>
</comment>
<feature type="transmembrane region" description="Helical" evidence="6">
    <location>
        <begin position="106"/>
        <end position="123"/>
    </location>
</feature>
<feature type="domain" description="EamA" evidence="7">
    <location>
        <begin position="10"/>
        <end position="147"/>
    </location>
</feature>
<dbReference type="PANTHER" id="PTHR32322">
    <property type="entry name" value="INNER MEMBRANE TRANSPORTER"/>
    <property type="match status" value="1"/>
</dbReference>
<proteinExistence type="inferred from homology"/>
<feature type="transmembrane region" description="Helical" evidence="6">
    <location>
        <begin position="160"/>
        <end position="178"/>
    </location>
</feature>
<evidence type="ECO:0000256" key="5">
    <source>
        <dbReference type="ARBA" id="ARBA00023136"/>
    </source>
</evidence>
<feature type="transmembrane region" description="Helical" evidence="6">
    <location>
        <begin position="185"/>
        <end position="205"/>
    </location>
</feature>
<keyword evidence="5 6" id="KW-0472">Membrane</keyword>
<feature type="transmembrane region" description="Helical" evidence="6">
    <location>
        <begin position="217"/>
        <end position="236"/>
    </location>
</feature>
<dbReference type="RefSeq" id="WP_378213192.1">
    <property type="nucleotide sequence ID" value="NZ_JBHLZP010000882.1"/>
</dbReference>
<dbReference type="InterPro" id="IPR037185">
    <property type="entry name" value="EmrE-like"/>
</dbReference>
<keyword evidence="4 6" id="KW-1133">Transmembrane helix</keyword>
<dbReference type="InterPro" id="IPR036390">
    <property type="entry name" value="WH_DNA-bd_sf"/>
</dbReference>
<comment type="subcellular location">
    <subcellularLocation>
        <location evidence="1">Membrane</location>
        <topology evidence="1">Multi-pass membrane protein</topology>
    </subcellularLocation>
</comment>
<feature type="transmembrane region" description="Helical" evidence="6">
    <location>
        <begin position="135"/>
        <end position="154"/>
    </location>
</feature>
<evidence type="ECO:0000256" key="4">
    <source>
        <dbReference type="ARBA" id="ARBA00022989"/>
    </source>
</evidence>
<feature type="transmembrane region" description="Helical" evidence="6">
    <location>
        <begin position="12"/>
        <end position="32"/>
    </location>
</feature>
<dbReference type="Pfam" id="PF03551">
    <property type="entry name" value="PadR"/>
    <property type="match status" value="1"/>
</dbReference>
<protein>
    <submittedName>
        <fullName evidence="9">EamA family transporter</fullName>
    </submittedName>
</protein>